<reference evidence="1" key="2">
    <citation type="submission" date="2025-09" db="UniProtKB">
        <authorList>
            <consortium name="Ensembl"/>
        </authorList>
    </citation>
    <scope>IDENTIFICATION</scope>
</reference>
<reference evidence="1" key="1">
    <citation type="submission" date="2025-08" db="UniProtKB">
        <authorList>
            <consortium name="Ensembl"/>
        </authorList>
    </citation>
    <scope>IDENTIFICATION</scope>
</reference>
<evidence type="ECO:0000313" key="1">
    <source>
        <dbReference type="Ensembl" id="ENSSTUP00000085138.1"/>
    </source>
</evidence>
<proteinExistence type="predicted"/>
<dbReference type="AlphaFoldDB" id="A0A674CNZ7"/>
<keyword evidence="2" id="KW-1185">Reference proteome</keyword>
<dbReference type="OMA" id="TEDMGSK"/>
<evidence type="ECO:0000313" key="2">
    <source>
        <dbReference type="Proteomes" id="UP000472277"/>
    </source>
</evidence>
<protein>
    <submittedName>
        <fullName evidence="1">Uncharacterized protein</fullName>
    </submittedName>
</protein>
<dbReference type="Proteomes" id="UP000472277">
    <property type="component" value="Chromosome 6"/>
</dbReference>
<dbReference type="GeneTree" id="ENSGT01150000287235"/>
<dbReference type="Ensembl" id="ENSSTUT00000090555.1">
    <property type="protein sequence ID" value="ENSSTUP00000085138.1"/>
    <property type="gene ID" value="ENSSTUG00000037431.1"/>
</dbReference>
<accession>A0A674CNZ7</accession>
<organism evidence="1 2">
    <name type="scientific">Salmo trutta</name>
    <name type="common">Brown trout</name>
    <dbReference type="NCBI Taxonomy" id="8032"/>
    <lineage>
        <taxon>Eukaryota</taxon>
        <taxon>Metazoa</taxon>
        <taxon>Chordata</taxon>
        <taxon>Craniata</taxon>
        <taxon>Vertebrata</taxon>
        <taxon>Euteleostomi</taxon>
        <taxon>Actinopterygii</taxon>
        <taxon>Neopterygii</taxon>
        <taxon>Teleostei</taxon>
        <taxon>Protacanthopterygii</taxon>
        <taxon>Salmoniformes</taxon>
        <taxon>Salmonidae</taxon>
        <taxon>Salmoninae</taxon>
        <taxon>Salmo</taxon>
    </lineage>
</organism>
<sequence>MSLTLGRSVGSSNTHLSLESIRSSGFASFHSLDGAKIVCTMNLCLLFSLGSYSKGWSITVETEDMGSKLGQQLCLHIGLLIDAFDMYMLDSSAFTKSHNEL</sequence>
<dbReference type="InParanoid" id="A0A674CNZ7"/>
<name>A0A674CNZ7_SALTR</name>